<dbReference type="AlphaFoldDB" id="A0A8J4FE30"/>
<feature type="region of interest" description="Disordered" evidence="1">
    <location>
        <begin position="259"/>
        <end position="289"/>
    </location>
</feature>
<feature type="compositionally biased region" description="Gly residues" evidence="1">
    <location>
        <begin position="500"/>
        <end position="510"/>
    </location>
</feature>
<proteinExistence type="predicted"/>
<accession>A0A8J4FE30</accession>
<gene>
    <name evidence="2" type="ORF">Vafri_21521</name>
</gene>
<dbReference type="Proteomes" id="UP000747399">
    <property type="component" value="Unassembled WGS sequence"/>
</dbReference>
<organism evidence="2 3">
    <name type="scientific">Volvox africanus</name>
    <dbReference type="NCBI Taxonomy" id="51714"/>
    <lineage>
        <taxon>Eukaryota</taxon>
        <taxon>Viridiplantae</taxon>
        <taxon>Chlorophyta</taxon>
        <taxon>core chlorophytes</taxon>
        <taxon>Chlorophyceae</taxon>
        <taxon>CS clade</taxon>
        <taxon>Chlamydomonadales</taxon>
        <taxon>Volvocaceae</taxon>
        <taxon>Volvox</taxon>
    </lineage>
</organism>
<feature type="compositionally biased region" description="Gly residues" evidence="1">
    <location>
        <begin position="363"/>
        <end position="376"/>
    </location>
</feature>
<evidence type="ECO:0000256" key="1">
    <source>
        <dbReference type="SAM" id="MobiDB-lite"/>
    </source>
</evidence>
<comment type="caution">
    <text evidence="2">The sequence shown here is derived from an EMBL/GenBank/DDBJ whole genome shotgun (WGS) entry which is preliminary data.</text>
</comment>
<sequence length="665" mass="65284">MSERRTAVRMLQAQCLEEYSSGGEPVPRVCSTQPPTLCARASRRRSACFLLPPAEIIESYREGISLSCSGSVNGSTAPASPVLLQPRRAQPHPDCVETSPDAGSSPSPPGAGSTVGASDPDLAPFHLSVPLTLLSLHNGGMRHSPRASRDALPVSCFLISREGSIVCHPGDVEGIDELSPVDTPDSAAGASLSGGCKRPSERSSVCDSPLARTSSLILRSAPFPTATCSAAAGPSPPIPSRASTTGVMMTTSRASIDLADLPSPTEGLSPSISAGGKSPPLAEGGGAGGAACSGSIALPGHLCSHRPPTPVCKEDDLVASMRHMSSPTRRRSRFASTADSPLFAATAAAMAVEEADLLDSPRGVGGSSGAVNGGPGNWSCNGIVSEQRNTRRGTLGAISDSSGNGSGSVGVAGVDAAGAPAAAGGPAPRPALAATAAAAAAAAAGPPGEHVLRSPSLSMTWRTASQLVPVPEEPLRPQSRLEGLVVQRDAAAPTPTGLGPQSGGGSGGGSPSFVTAGSFPRAATPGPGAGPVNGGAAGVGRRLRNNSSSCMMDSTPEMSYAGLTPSHSFRLGGSGIGGGGGALAGAADPGPGAGEKFADDSLSSFMHSFGPGTSATERRCPVAATPLESGASSGLGLGLSPVGLGAGAGAGVGVGVAGGGRITAR</sequence>
<feature type="region of interest" description="Disordered" evidence="1">
    <location>
        <begin position="491"/>
        <end position="512"/>
    </location>
</feature>
<feature type="compositionally biased region" description="Low complexity" evidence="1">
    <location>
        <begin position="99"/>
        <end position="118"/>
    </location>
</feature>
<feature type="region of interest" description="Disordered" evidence="1">
    <location>
        <begin position="182"/>
        <end position="207"/>
    </location>
</feature>
<evidence type="ECO:0000313" key="2">
    <source>
        <dbReference type="EMBL" id="GIL68266.1"/>
    </source>
</evidence>
<protein>
    <submittedName>
        <fullName evidence="2">Uncharacterized protein</fullName>
    </submittedName>
</protein>
<evidence type="ECO:0000313" key="3">
    <source>
        <dbReference type="Proteomes" id="UP000747399"/>
    </source>
</evidence>
<feature type="region of interest" description="Disordered" evidence="1">
    <location>
        <begin position="361"/>
        <end position="383"/>
    </location>
</feature>
<keyword evidence="3" id="KW-1185">Reference proteome</keyword>
<reference evidence="2" key="1">
    <citation type="journal article" date="2021" name="Proc. Natl. Acad. Sci. U.S.A.">
        <title>Three genomes in the algal genus Volvox reveal the fate of a haploid sex-determining region after a transition to homothallism.</title>
        <authorList>
            <person name="Yamamoto K."/>
            <person name="Hamaji T."/>
            <person name="Kawai-Toyooka H."/>
            <person name="Matsuzaki R."/>
            <person name="Takahashi F."/>
            <person name="Nishimura Y."/>
            <person name="Kawachi M."/>
            <person name="Noguchi H."/>
            <person name="Minakuchi Y."/>
            <person name="Umen J.G."/>
            <person name="Toyoda A."/>
            <person name="Nozaki H."/>
        </authorList>
    </citation>
    <scope>NUCLEOTIDE SEQUENCE</scope>
    <source>
        <strain evidence="2">NIES-3780</strain>
    </source>
</reference>
<name>A0A8J4FE30_9CHLO</name>
<feature type="region of interest" description="Disordered" evidence="1">
    <location>
        <begin position="89"/>
        <end position="119"/>
    </location>
</feature>
<dbReference type="EMBL" id="BNCO01000112">
    <property type="protein sequence ID" value="GIL68266.1"/>
    <property type="molecule type" value="Genomic_DNA"/>
</dbReference>